<dbReference type="InterPro" id="IPR044678">
    <property type="entry name" value="COR27/28"/>
</dbReference>
<evidence type="ECO:0000313" key="2">
    <source>
        <dbReference type="Proteomes" id="UP000250321"/>
    </source>
</evidence>
<accession>A0A314Y125</accession>
<dbReference type="OrthoDB" id="751338at2759"/>
<name>A0A314Y125_PRUYE</name>
<reference evidence="1 2" key="1">
    <citation type="submission" date="2018-02" db="EMBL/GenBank/DDBJ databases">
        <title>Draft genome of wild Prunus yedoensis var. nudiflora.</title>
        <authorList>
            <person name="Baek S."/>
            <person name="Kim J.-H."/>
            <person name="Choi K."/>
            <person name="Kim G.-B."/>
            <person name="Cho A."/>
            <person name="Jang H."/>
            <person name="Shin C.-H."/>
            <person name="Yu H.-J."/>
            <person name="Mun J.-H."/>
        </authorList>
    </citation>
    <scope>NUCLEOTIDE SEQUENCE [LARGE SCALE GENOMIC DNA]</scope>
    <source>
        <strain evidence="2">cv. Jeju island</strain>
        <tissue evidence="1">Leaf</tissue>
    </source>
</reference>
<dbReference type="Proteomes" id="UP000250321">
    <property type="component" value="Unassembled WGS sequence"/>
</dbReference>
<dbReference type="EMBL" id="PJQY01001547">
    <property type="protein sequence ID" value="PQQ01555.1"/>
    <property type="molecule type" value="Genomic_DNA"/>
</dbReference>
<comment type="caution">
    <text evidence="1">The sequence shown here is derived from an EMBL/GenBank/DDBJ whole genome shotgun (WGS) entry which is preliminary data.</text>
</comment>
<organism evidence="1 2">
    <name type="scientific">Prunus yedoensis var. nudiflora</name>
    <dbReference type="NCBI Taxonomy" id="2094558"/>
    <lineage>
        <taxon>Eukaryota</taxon>
        <taxon>Viridiplantae</taxon>
        <taxon>Streptophyta</taxon>
        <taxon>Embryophyta</taxon>
        <taxon>Tracheophyta</taxon>
        <taxon>Spermatophyta</taxon>
        <taxon>Magnoliopsida</taxon>
        <taxon>eudicotyledons</taxon>
        <taxon>Gunneridae</taxon>
        <taxon>Pentapetalae</taxon>
        <taxon>rosids</taxon>
        <taxon>fabids</taxon>
        <taxon>Rosales</taxon>
        <taxon>Rosaceae</taxon>
        <taxon>Amygdaloideae</taxon>
        <taxon>Amygdaleae</taxon>
        <taxon>Prunus</taxon>
    </lineage>
</organism>
<dbReference type="PANTHER" id="PTHR33676:SF15">
    <property type="entry name" value="OS02G0674233 PROTEIN"/>
    <property type="match status" value="1"/>
</dbReference>
<sequence length="118" mass="13767">MESHVQSSKKRSWTDEKHVQFLNSMEASFVRAMFEKKDHRLLRLDRYLPDTSDSTLDLKTLNKTKKQGGRMDGGADKRLRRFSSQPFNASQDQVVPQFEIRAVGDKDEREQLNVPEQL</sequence>
<gene>
    <name evidence="1" type="ORF">Pyn_27740</name>
</gene>
<dbReference type="GO" id="GO:0009409">
    <property type="term" value="P:response to cold"/>
    <property type="evidence" value="ECO:0007669"/>
    <property type="project" value="InterPro"/>
</dbReference>
<evidence type="ECO:0000313" key="1">
    <source>
        <dbReference type="EMBL" id="PQQ01555.1"/>
    </source>
</evidence>
<keyword evidence="2" id="KW-1185">Reference proteome</keyword>
<dbReference type="PANTHER" id="PTHR33676">
    <property type="entry name" value="COLD REGULATED PROTEIN 27"/>
    <property type="match status" value="1"/>
</dbReference>
<protein>
    <submittedName>
        <fullName evidence="1">Uncharacterized protein</fullName>
    </submittedName>
</protein>
<dbReference type="AlphaFoldDB" id="A0A314Y125"/>
<proteinExistence type="predicted"/>
<dbReference type="GO" id="GO:0042752">
    <property type="term" value="P:regulation of circadian rhythm"/>
    <property type="evidence" value="ECO:0007669"/>
    <property type="project" value="InterPro"/>
</dbReference>